<evidence type="ECO:0000313" key="1">
    <source>
        <dbReference type="EMBL" id="SHG68360.1"/>
    </source>
</evidence>
<proteinExistence type="predicted"/>
<dbReference type="AlphaFoldDB" id="A0A1M5LTY4"/>
<evidence type="ECO:0000313" key="2">
    <source>
        <dbReference type="Proteomes" id="UP000184071"/>
    </source>
</evidence>
<organism evidence="1 2">
    <name type="scientific">Flavobacterium defluvii</name>
    <dbReference type="NCBI Taxonomy" id="370979"/>
    <lineage>
        <taxon>Bacteria</taxon>
        <taxon>Pseudomonadati</taxon>
        <taxon>Bacteroidota</taxon>
        <taxon>Flavobacteriia</taxon>
        <taxon>Flavobacteriales</taxon>
        <taxon>Flavobacteriaceae</taxon>
        <taxon>Flavobacterium</taxon>
    </lineage>
</organism>
<name>A0A1M5LTY4_9FLAO</name>
<reference evidence="2" key="1">
    <citation type="submission" date="2016-11" db="EMBL/GenBank/DDBJ databases">
        <authorList>
            <person name="Varghese N."/>
            <person name="Submissions S."/>
        </authorList>
    </citation>
    <scope>NUCLEOTIDE SEQUENCE [LARGE SCALE GENOMIC DNA]</scope>
    <source>
        <strain evidence="2">DSM 17963</strain>
    </source>
</reference>
<sequence length="122" mass="14666">MMPKNKISLFILELIKMTKKGQISWQESFHTPILPDGIERLVDLAYSTTIKEKSFRLYKYNTKHFTDEYEYYWSERIRFELIDNDGNCTFEFPYEYSLNDLYDAVRESSSGINEFIDDFLKP</sequence>
<gene>
    <name evidence="1" type="ORF">SAMN05443663_103459</name>
</gene>
<keyword evidence="2" id="KW-1185">Reference proteome</keyword>
<dbReference type="Proteomes" id="UP000184071">
    <property type="component" value="Unassembled WGS sequence"/>
</dbReference>
<dbReference type="EMBL" id="FQWC01000003">
    <property type="protein sequence ID" value="SHG68360.1"/>
    <property type="molecule type" value="Genomic_DNA"/>
</dbReference>
<accession>A0A1M5LTY4</accession>
<protein>
    <submittedName>
        <fullName evidence="1">Uncharacterized protein</fullName>
    </submittedName>
</protein>
<dbReference type="STRING" id="370979.SAMN05443663_103459"/>